<organism evidence="1 2">
    <name type="scientific">Trichostrongylus colubriformis</name>
    <name type="common">Black scour worm</name>
    <dbReference type="NCBI Taxonomy" id="6319"/>
    <lineage>
        <taxon>Eukaryota</taxon>
        <taxon>Metazoa</taxon>
        <taxon>Ecdysozoa</taxon>
        <taxon>Nematoda</taxon>
        <taxon>Chromadorea</taxon>
        <taxon>Rhabditida</taxon>
        <taxon>Rhabditina</taxon>
        <taxon>Rhabditomorpha</taxon>
        <taxon>Strongyloidea</taxon>
        <taxon>Trichostrongylidae</taxon>
        <taxon>Trichostrongylus</taxon>
    </lineage>
</organism>
<name>A0AAN8IH85_TRICO</name>
<evidence type="ECO:0000313" key="1">
    <source>
        <dbReference type="EMBL" id="KAK5973531.1"/>
    </source>
</evidence>
<sequence>MFGKVERWTDVLPTYPSPCQHGFHCDGIASNNVAVMADDHIWCYCVRFTITWYASWVWKIYYTIIGSIRMCS</sequence>
<dbReference type="Proteomes" id="UP001331761">
    <property type="component" value="Unassembled WGS sequence"/>
</dbReference>
<gene>
    <name evidence="1" type="ORF">GCK32_018409</name>
</gene>
<accession>A0AAN8IH85</accession>
<comment type="caution">
    <text evidence="1">The sequence shown here is derived from an EMBL/GenBank/DDBJ whole genome shotgun (WGS) entry which is preliminary data.</text>
</comment>
<proteinExistence type="predicted"/>
<evidence type="ECO:0000313" key="2">
    <source>
        <dbReference type="Proteomes" id="UP001331761"/>
    </source>
</evidence>
<reference evidence="1 2" key="1">
    <citation type="submission" date="2019-10" db="EMBL/GenBank/DDBJ databases">
        <title>Assembly and Annotation for the nematode Trichostrongylus colubriformis.</title>
        <authorList>
            <person name="Martin J."/>
        </authorList>
    </citation>
    <scope>NUCLEOTIDE SEQUENCE [LARGE SCALE GENOMIC DNA]</scope>
    <source>
        <strain evidence="1">G859</strain>
        <tissue evidence="1">Whole worm</tissue>
    </source>
</reference>
<dbReference type="AlphaFoldDB" id="A0AAN8IH85"/>
<keyword evidence="2" id="KW-1185">Reference proteome</keyword>
<dbReference type="EMBL" id="WIXE01015373">
    <property type="protein sequence ID" value="KAK5973531.1"/>
    <property type="molecule type" value="Genomic_DNA"/>
</dbReference>
<protein>
    <submittedName>
        <fullName evidence="1">Uncharacterized protein</fullName>
    </submittedName>
</protein>